<dbReference type="EMBL" id="FQZK01000004">
    <property type="protein sequence ID" value="SHJ22965.1"/>
    <property type="molecule type" value="Genomic_DNA"/>
</dbReference>
<dbReference type="AlphaFoldDB" id="A0A1M6HLD5"/>
<protein>
    <submittedName>
        <fullName evidence="2">Uncharacterized protein</fullName>
    </submittedName>
</protein>
<proteinExistence type="predicted"/>
<evidence type="ECO:0000313" key="3">
    <source>
        <dbReference type="Proteomes" id="UP000184452"/>
    </source>
</evidence>
<name>A0A1M6HLD5_9ACTN</name>
<evidence type="ECO:0000313" key="2">
    <source>
        <dbReference type="EMBL" id="SHJ22965.1"/>
    </source>
</evidence>
<feature type="compositionally biased region" description="Basic and acidic residues" evidence="1">
    <location>
        <begin position="1"/>
        <end position="10"/>
    </location>
</feature>
<dbReference type="STRING" id="758803.SAMN05421803_104219"/>
<dbReference type="Proteomes" id="UP000184452">
    <property type="component" value="Unassembled WGS sequence"/>
</dbReference>
<gene>
    <name evidence="2" type="ORF">SAMN05421803_104219</name>
</gene>
<accession>A0A1M6HLD5</accession>
<feature type="region of interest" description="Disordered" evidence="1">
    <location>
        <begin position="1"/>
        <end position="62"/>
    </location>
</feature>
<reference evidence="2 3" key="1">
    <citation type="submission" date="2016-11" db="EMBL/GenBank/DDBJ databases">
        <authorList>
            <person name="Jaros S."/>
            <person name="Januszkiewicz K."/>
            <person name="Wedrychowicz H."/>
        </authorList>
    </citation>
    <scope>NUCLEOTIDE SEQUENCE [LARGE SCALE GENOMIC DNA]</scope>
    <source>
        <strain evidence="2 3">CGMCC 4.5723</strain>
    </source>
</reference>
<dbReference type="RefSeq" id="WP_073378041.1">
    <property type="nucleotide sequence ID" value="NZ_FQZK01000004.1"/>
</dbReference>
<organism evidence="2 3">
    <name type="scientific">Nocardiopsis flavescens</name>
    <dbReference type="NCBI Taxonomy" id="758803"/>
    <lineage>
        <taxon>Bacteria</taxon>
        <taxon>Bacillati</taxon>
        <taxon>Actinomycetota</taxon>
        <taxon>Actinomycetes</taxon>
        <taxon>Streptosporangiales</taxon>
        <taxon>Nocardiopsidaceae</taxon>
        <taxon>Nocardiopsis</taxon>
    </lineage>
</organism>
<keyword evidence="3" id="KW-1185">Reference proteome</keyword>
<feature type="compositionally biased region" description="Basic and acidic residues" evidence="1">
    <location>
        <begin position="40"/>
        <end position="49"/>
    </location>
</feature>
<sequence length="187" mass="18983">MAHEHDGPEHQEEEGAPAAGGLYIGGSVTGGALATGHRASARDESRHEGPAAPLPPVTARPVSAPAGQTVVAGHVTGGAVATGRDSEAVDASVRTDPLTARALEDLREVRAALAALPATFETETVGGALDEARREIEEGGAVAPGLLRRLLSLVRGGSTVLGEVARSTRAVEDLQSSLMAIEQRHGG</sequence>
<evidence type="ECO:0000256" key="1">
    <source>
        <dbReference type="SAM" id="MobiDB-lite"/>
    </source>
</evidence>